<organism evidence="2 3">
    <name type="scientific">Thalassospira tepidiphila MCCC 1A03514</name>
    <dbReference type="NCBI Taxonomy" id="1177930"/>
    <lineage>
        <taxon>Bacteria</taxon>
        <taxon>Pseudomonadati</taxon>
        <taxon>Pseudomonadota</taxon>
        <taxon>Alphaproteobacteria</taxon>
        <taxon>Rhodospirillales</taxon>
        <taxon>Thalassospiraceae</taxon>
        <taxon>Thalassospira</taxon>
    </lineage>
</organism>
<dbReference type="InterPro" id="IPR029069">
    <property type="entry name" value="HotDog_dom_sf"/>
</dbReference>
<accession>A0A853KXE2</accession>
<dbReference type="CDD" id="cd00586">
    <property type="entry name" value="4HBT"/>
    <property type="match status" value="1"/>
</dbReference>
<dbReference type="Pfam" id="PF03061">
    <property type="entry name" value="4HBT"/>
    <property type="match status" value="1"/>
</dbReference>
<sequence>MGAFTYQQKVLFQHCDPAGIVFYPRYFEMVNATVEEWFDQVIGFGFPTMHGPMKVAVPTAALSVAFTAPSKLGDVLEFCLIPTRIGRSSLELEITARSGAEQRLKTTVTLVFTKHGAGKSVAWPDDLRAKIEKEINQVVENNA</sequence>
<feature type="domain" description="Thioesterase" evidence="1">
    <location>
        <begin position="33"/>
        <end position="100"/>
    </location>
</feature>
<dbReference type="InterPro" id="IPR006683">
    <property type="entry name" value="Thioestr_dom"/>
</dbReference>
<name>A0A853KXE2_9PROT</name>
<gene>
    <name evidence="2" type="ORF">TH4_16980</name>
</gene>
<dbReference type="Gene3D" id="3.10.129.10">
    <property type="entry name" value="Hotdog Thioesterase"/>
    <property type="match status" value="1"/>
</dbReference>
<comment type="caution">
    <text evidence="2">The sequence shown here is derived from an EMBL/GenBank/DDBJ whole genome shotgun (WGS) entry which is preliminary data.</text>
</comment>
<dbReference type="RefSeq" id="WP_064781970.1">
    <property type="nucleotide sequence ID" value="NZ_JPVZ01000008.1"/>
</dbReference>
<protein>
    <submittedName>
        <fullName evidence="2">Thioesterase</fullName>
    </submittedName>
</protein>
<evidence type="ECO:0000313" key="2">
    <source>
        <dbReference type="EMBL" id="OAZ08645.1"/>
    </source>
</evidence>
<reference evidence="2 3" key="1">
    <citation type="submission" date="2014-07" db="EMBL/GenBank/DDBJ databases">
        <title>Draft genome sequence of Thalassospira tepidiphila 1-1B.</title>
        <authorList>
            <person name="Lai Q."/>
            <person name="Shao Z."/>
        </authorList>
    </citation>
    <scope>NUCLEOTIDE SEQUENCE [LARGE SCALE GENOMIC DNA]</scope>
    <source>
        <strain evidence="2 3">MCCC 1A03514</strain>
    </source>
</reference>
<dbReference type="AlphaFoldDB" id="A0A853KXE2"/>
<dbReference type="Proteomes" id="UP000094009">
    <property type="component" value="Unassembled WGS sequence"/>
</dbReference>
<dbReference type="SUPFAM" id="SSF54637">
    <property type="entry name" value="Thioesterase/thiol ester dehydrase-isomerase"/>
    <property type="match status" value="1"/>
</dbReference>
<dbReference type="GO" id="GO:0016790">
    <property type="term" value="F:thiolester hydrolase activity"/>
    <property type="evidence" value="ECO:0007669"/>
    <property type="project" value="UniProtKB-ARBA"/>
</dbReference>
<dbReference type="EMBL" id="JPVZ01000008">
    <property type="protein sequence ID" value="OAZ08645.1"/>
    <property type="molecule type" value="Genomic_DNA"/>
</dbReference>
<evidence type="ECO:0000259" key="1">
    <source>
        <dbReference type="Pfam" id="PF03061"/>
    </source>
</evidence>
<proteinExistence type="predicted"/>
<evidence type="ECO:0000313" key="3">
    <source>
        <dbReference type="Proteomes" id="UP000094009"/>
    </source>
</evidence>